<dbReference type="GO" id="GO:0032543">
    <property type="term" value="P:mitochondrial translation"/>
    <property type="evidence" value="ECO:0007669"/>
    <property type="project" value="TreeGrafter"/>
</dbReference>
<dbReference type="Proteomes" id="UP000030669">
    <property type="component" value="Unassembled WGS sequence"/>
</dbReference>
<gene>
    <name evidence="6" type="ORF">GLOTRDRAFT_98403</name>
</gene>
<dbReference type="KEGG" id="gtr:GLOTRDRAFT_98403"/>
<dbReference type="GeneID" id="19310045"/>
<dbReference type="PRINTS" id="PR00974">
    <property type="entry name" value="RIBOSOMALS18"/>
</dbReference>
<dbReference type="Gene3D" id="4.10.640.10">
    <property type="entry name" value="Ribosomal protein S18"/>
    <property type="match status" value="1"/>
</dbReference>
<keyword evidence="3 5" id="KW-0687">Ribonucleoprotein</keyword>
<proteinExistence type="inferred from homology"/>
<dbReference type="SUPFAM" id="SSF46911">
    <property type="entry name" value="Ribosomal protein S18"/>
    <property type="match status" value="1"/>
</dbReference>
<dbReference type="InterPro" id="IPR036870">
    <property type="entry name" value="Ribosomal_bS18_sf"/>
</dbReference>
<comment type="similarity">
    <text evidence="1 5">Belongs to the bacterial ribosomal protein bS18 family.</text>
</comment>
<evidence type="ECO:0000256" key="4">
    <source>
        <dbReference type="ARBA" id="ARBA00035264"/>
    </source>
</evidence>
<dbReference type="GO" id="GO:0003735">
    <property type="term" value="F:structural constituent of ribosome"/>
    <property type="evidence" value="ECO:0007669"/>
    <property type="project" value="InterPro"/>
</dbReference>
<dbReference type="OrthoDB" id="21463at2759"/>
<dbReference type="RefSeq" id="XP_007862402.1">
    <property type="nucleotide sequence ID" value="XM_007864211.1"/>
</dbReference>
<evidence type="ECO:0000313" key="6">
    <source>
        <dbReference type="EMBL" id="EPQ59398.1"/>
    </source>
</evidence>
<dbReference type="OMA" id="HINNPLM"/>
<dbReference type="PANTHER" id="PTHR13479:SF40">
    <property type="entry name" value="SMALL RIBOSOMAL SUBUNIT PROTEIN BS18M"/>
    <property type="match status" value="1"/>
</dbReference>
<dbReference type="AlphaFoldDB" id="S7QJ84"/>
<evidence type="ECO:0000313" key="7">
    <source>
        <dbReference type="Proteomes" id="UP000030669"/>
    </source>
</evidence>
<dbReference type="eggNOG" id="ENOG502S6W8">
    <property type="taxonomic scope" value="Eukaryota"/>
</dbReference>
<sequence length="177" mass="19840">MSGLAPALRQFVRGSSCKRPITTSTAWTRSYSAPTYSQQVSDVQQALSEAVPQSSAAPHKVPDVGLKTVRENKFVTPGRFSVKAFEQHRFPRKPPYVGPDAKTSRYNDAFYQLGIDPLDECTNARLLSDFVTEMGKIKSRAVTGLTWRSQRRLSKAIRRAKMMGVMPMLSKRTKLPF</sequence>
<keyword evidence="7" id="KW-1185">Reference proteome</keyword>
<dbReference type="GO" id="GO:0005763">
    <property type="term" value="C:mitochondrial small ribosomal subunit"/>
    <property type="evidence" value="ECO:0007669"/>
    <property type="project" value="TreeGrafter"/>
</dbReference>
<name>S7QJ84_GLOTA</name>
<organism evidence="6 7">
    <name type="scientific">Gloeophyllum trabeum (strain ATCC 11539 / FP-39264 / Madison 617)</name>
    <name type="common">Brown rot fungus</name>
    <dbReference type="NCBI Taxonomy" id="670483"/>
    <lineage>
        <taxon>Eukaryota</taxon>
        <taxon>Fungi</taxon>
        <taxon>Dikarya</taxon>
        <taxon>Basidiomycota</taxon>
        <taxon>Agaricomycotina</taxon>
        <taxon>Agaricomycetes</taxon>
        <taxon>Gloeophyllales</taxon>
        <taxon>Gloeophyllaceae</taxon>
        <taxon>Gloeophyllum</taxon>
    </lineage>
</organism>
<dbReference type="STRING" id="670483.S7QJ84"/>
<dbReference type="Pfam" id="PF01084">
    <property type="entry name" value="Ribosomal_S18"/>
    <property type="match status" value="1"/>
</dbReference>
<evidence type="ECO:0000256" key="5">
    <source>
        <dbReference type="RuleBase" id="RU003910"/>
    </source>
</evidence>
<keyword evidence="2 5" id="KW-0689">Ribosomal protein</keyword>
<dbReference type="PANTHER" id="PTHR13479">
    <property type="entry name" value="30S RIBOSOMAL PROTEIN S18"/>
    <property type="match status" value="1"/>
</dbReference>
<evidence type="ECO:0000256" key="3">
    <source>
        <dbReference type="ARBA" id="ARBA00023274"/>
    </source>
</evidence>
<dbReference type="HOGENOM" id="CLU_110814_1_0_1"/>
<reference evidence="6 7" key="1">
    <citation type="journal article" date="2012" name="Science">
        <title>The Paleozoic origin of enzymatic lignin decomposition reconstructed from 31 fungal genomes.</title>
        <authorList>
            <person name="Floudas D."/>
            <person name="Binder M."/>
            <person name="Riley R."/>
            <person name="Barry K."/>
            <person name="Blanchette R.A."/>
            <person name="Henrissat B."/>
            <person name="Martinez A.T."/>
            <person name="Otillar R."/>
            <person name="Spatafora J.W."/>
            <person name="Yadav J.S."/>
            <person name="Aerts A."/>
            <person name="Benoit I."/>
            <person name="Boyd A."/>
            <person name="Carlson A."/>
            <person name="Copeland A."/>
            <person name="Coutinho P.M."/>
            <person name="de Vries R.P."/>
            <person name="Ferreira P."/>
            <person name="Findley K."/>
            <person name="Foster B."/>
            <person name="Gaskell J."/>
            <person name="Glotzer D."/>
            <person name="Gorecki P."/>
            <person name="Heitman J."/>
            <person name="Hesse C."/>
            <person name="Hori C."/>
            <person name="Igarashi K."/>
            <person name="Jurgens J.A."/>
            <person name="Kallen N."/>
            <person name="Kersten P."/>
            <person name="Kohler A."/>
            <person name="Kuees U."/>
            <person name="Kumar T.K.A."/>
            <person name="Kuo A."/>
            <person name="LaButti K."/>
            <person name="Larrondo L.F."/>
            <person name="Lindquist E."/>
            <person name="Ling A."/>
            <person name="Lombard V."/>
            <person name="Lucas S."/>
            <person name="Lundell T."/>
            <person name="Martin R."/>
            <person name="McLaughlin D.J."/>
            <person name="Morgenstern I."/>
            <person name="Morin E."/>
            <person name="Murat C."/>
            <person name="Nagy L.G."/>
            <person name="Nolan M."/>
            <person name="Ohm R.A."/>
            <person name="Patyshakuliyeva A."/>
            <person name="Rokas A."/>
            <person name="Ruiz-Duenas F.J."/>
            <person name="Sabat G."/>
            <person name="Salamov A."/>
            <person name="Samejima M."/>
            <person name="Schmutz J."/>
            <person name="Slot J.C."/>
            <person name="St John F."/>
            <person name="Stenlid J."/>
            <person name="Sun H."/>
            <person name="Sun S."/>
            <person name="Syed K."/>
            <person name="Tsang A."/>
            <person name="Wiebenga A."/>
            <person name="Young D."/>
            <person name="Pisabarro A."/>
            <person name="Eastwood D.C."/>
            <person name="Martin F."/>
            <person name="Cullen D."/>
            <person name="Grigoriev I.V."/>
            <person name="Hibbett D.S."/>
        </authorList>
    </citation>
    <scope>NUCLEOTIDE SEQUENCE [LARGE SCALE GENOMIC DNA]</scope>
    <source>
        <strain evidence="6 7">ATCC 11539</strain>
    </source>
</reference>
<dbReference type="EMBL" id="KB469297">
    <property type="protein sequence ID" value="EPQ59398.1"/>
    <property type="molecule type" value="Genomic_DNA"/>
</dbReference>
<accession>S7QJ84</accession>
<protein>
    <recommendedName>
        <fullName evidence="4">Small ribosomal subunit protein bS18m</fullName>
    </recommendedName>
</protein>
<dbReference type="InterPro" id="IPR001648">
    <property type="entry name" value="Ribosomal_bS18"/>
</dbReference>
<dbReference type="GO" id="GO:0070181">
    <property type="term" value="F:small ribosomal subunit rRNA binding"/>
    <property type="evidence" value="ECO:0007669"/>
    <property type="project" value="TreeGrafter"/>
</dbReference>
<evidence type="ECO:0000256" key="1">
    <source>
        <dbReference type="ARBA" id="ARBA00005589"/>
    </source>
</evidence>
<evidence type="ECO:0000256" key="2">
    <source>
        <dbReference type="ARBA" id="ARBA00022980"/>
    </source>
</evidence>
<dbReference type="NCBIfam" id="TIGR00165">
    <property type="entry name" value="S18"/>
    <property type="match status" value="1"/>
</dbReference>